<dbReference type="InterPro" id="IPR051678">
    <property type="entry name" value="AGP_Transferase"/>
</dbReference>
<dbReference type="RefSeq" id="WP_070390655.1">
    <property type="nucleotide sequence ID" value="NZ_CP017599.1"/>
</dbReference>
<dbReference type="PANTHER" id="PTHR21310:SF15">
    <property type="entry name" value="AMINOGLYCOSIDE PHOSPHOTRANSFERASE DOMAIN-CONTAINING PROTEIN"/>
    <property type="match status" value="1"/>
</dbReference>
<organism evidence="2 3">
    <name type="scientific">Moorena producens PAL-8-15-08-1</name>
    <dbReference type="NCBI Taxonomy" id="1458985"/>
    <lineage>
        <taxon>Bacteria</taxon>
        <taxon>Bacillati</taxon>
        <taxon>Cyanobacteriota</taxon>
        <taxon>Cyanophyceae</taxon>
        <taxon>Coleofasciculales</taxon>
        <taxon>Coleofasciculaceae</taxon>
        <taxon>Moorena</taxon>
    </lineage>
</organism>
<dbReference type="InterPro" id="IPR011009">
    <property type="entry name" value="Kinase-like_dom_sf"/>
</dbReference>
<dbReference type="InterPro" id="IPR002575">
    <property type="entry name" value="Aminoglycoside_PTrfase"/>
</dbReference>
<dbReference type="PANTHER" id="PTHR21310">
    <property type="entry name" value="AMINOGLYCOSIDE PHOSPHOTRANSFERASE-RELATED-RELATED"/>
    <property type="match status" value="1"/>
</dbReference>
<feature type="domain" description="Aminoglycoside phosphotransferase" evidence="1">
    <location>
        <begin position="45"/>
        <end position="275"/>
    </location>
</feature>
<dbReference type="Gene3D" id="3.90.1200.10">
    <property type="match status" value="1"/>
</dbReference>
<dbReference type="Proteomes" id="UP000177870">
    <property type="component" value="Chromosome"/>
</dbReference>
<dbReference type="SUPFAM" id="SSF56112">
    <property type="entry name" value="Protein kinase-like (PK-like)"/>
    <property type="match status" value="1"/>
</dbReference>
<name>A0A1D8TKI7_9CYAN</name>
<reference evidence="3" key="1">
    <citation type="submission" date="2016-10" db="EMBL/GenBank/DDBJ databases">
        <title>Comparative genomics uncovers the prolific and rare metabolic potential of the cyanobacterial genus Moorea.</title>
        <authorList>
            <person name="Leao T."/>
            <person name="Castelao G."/>
            <person name="Korobeynikov A."/>
            <person name="Monroe E.A."/>
            <person name="Podell S."/>
            <person name="Glukhov E."/>
            <person name="Allen E."/>
            <person name="Gerwick W.H."/>
            <person name="Gerwick L."/>
        </authorList>
    </citation>
    <scope>NUCLEOTIDE SEQUENCE [LARGE SCALE GENOMIC DNA]</scope>
    <source>
        <strain evidence="3">PAL-8-15-08-1</strain>
    </source>
</reference>
<dbReference type="AlphaFoldDB" id="A0A1D8TKI7"/>
<evidence type="ECO:0000259" key="1">
    <source>
        <dbReference type="Pfam" id="PF01636"/>
    </source>
</evidence>
<evidence type="ECO:0000313" key="3">
    <source>
        <dbReference type="Proteomes" id="UP000177870"/>
    </source>
</evidence>
<dbReference type="GO" id="GO:0016301">
    <property type="term" value="F:kinase activity"/>
    <property type="evidence" value="ECO:0007669"/>
    <property type="project" value="UniProtKB-KW"/>
</dbReference>
<dbReference type="OrthoDB" id="3806873at2"/>
<keyword evidence="2" id="KW-0808">Transferase</keyword>
<dbReference type="Pfam" id="PF01636">
    <property type="entry name" value="APH"/>
    <property type="match status" value="1"/>
</dbReference>
<proteinExistence type="predicted"/>
<protein>
    <submittedName>
        <fullName evidence="2">LPS biosynthesis choline kinase</fullName>
    </submittedName>
</protein>
<dbReference type="EMBL" id="CP017599">
    <property type="protein sequence ID" value="AOW98133.1"/>
    <property type="molecule type" value="Genomic_DNA"/>
</dbReference>
<gene>
    <name evidence="2" type="ORF">BJP34_00610</name>
</gene>
<dbReference type="STRING" id="1458985.BJP34_00610"/>
<accession>A0A1D8TKI7</accession>
<evidence type="ECO:0000313" key="2">
    <source>
        <dbReference type="EMBL" id="AOW98133.1"/>
    </source>
</evidence>
<sequence length="392" mass="45015">MTFLLSYQNVFEYLVEQGICKQSDQDKIQIKPISCKNFNLLVSFSNGRHLLVKQEPHNREGNTLGELHNEWRIQEFLQNFPELIAIRPLISEPIHFDPSCSIIVFNYLNDYCDLTNFYDQKEVFPTGIAAQLGASIATIHRTTLDRKEYKDFFASNGKEFLEQTPNLLHGLEGIGPEIFAIFCADGIEFFKLYQRHESIGQAIAELNRAWQPCCLTHNDLKLSNVLVQLEWEQTLSNPQSEARNILRLIDWERFTWSDPAFDLATIIANYLTIWLSSLTVNRSIDVQTALRLAKIPLEVIQPSLVALTNAYFDYFPEILQRSPNFLRRVIQFTGFILIEKIQTRIEYRKIFGNTGVCMVQVAKRLLCNPDDSIPIVFGTTASELTDLSPIPA</sequence>
<keyword evidence="2" id="KW-0418">Kinase</keyword>
<dbReference type="KEGG" id="mpro:BJP34_00610"/>